<dbReference type="SUPFAM" id="SSF46785">
    <property type="entry name" value="Winged helix' DNA-binding domain"/>
    <property type="match status" value="1"/>
</dbReference>
<dbReference type="eggNOG" id="COG2188">
    <property type="taxonomic scope" value="Bacteria"/>
</dbReference>
<protein>
    <submittedName>
        <fullName evidence="5">UbiC transcription regulator-associated domain protein</fullName>
    </submittedName>
</protein>
<comment type="caution">
    <text evidence="5">The sequence shown here is derived from an EMBL/GenBank/DDBJ whole genome shotgun (WGS) entry which is preliminary data.</text>
</comment>
<dbReference type="InterPro" id="IPR050679">
    <property type="entry name" value="Bact_HTH_transcr_reg"/>
</dbReference>
<evidence type="ECO:0000313" key="6">
    <source>
        <dbReference type="Proteomes" id="UP000004470"/>
    </source>
</evidence>
<evidence type="ECO:0000256" key="1">
    <source>
        <dbReference type="ARBA" id="ARBA00023015"/>
    </source>
</evidence>
<sequence>MRSKRMPKTKFEKVAQSLVERIQQGIYSNMQRLPSEYQLADEYGVSRLTVRKAIERLVTAKILVKDPGKGTYIMSTNSSNKVESGRMGLQSFTEAAETYGKQSRTQVLDYQPLIQPDQRVEEKLNLRNNPQPEVDELVRRRFWDDDPMTIEDIVILHKYVANHQKNDFKHSLFQILAETVEIAYSNQEIEAIKVDEKLAKLLHVQEGDPILCVHSLTYTADGQPIFYDTSYYRADKYTFKTTLTRLEQGGK</sequence>
<dbReference type="SMART" id="SM00345">
    <property type="entry name" value="HTH_GNTR"/>
    <property type="match status" value="1"/>
</dbReference>
<evidence type="ECO:0000313" key="5">
    <source>
        <dbReference type="EMBL" id="EFL95574.1"/>
    </source>
</evidence>
<accession>E0NG88</accession>
<dbReference type="InterPro" id="IPR036390">
    <property type="entry name" value="WH_DNA-bd_sf"/>
</dbReference>
<dbReference type="GO" id="GO:0003677">
    <property type="term" value="F:DNA binding"/>
    <property type="evidence" value="ECO:0007669"/>
    <property type="project" value="UniProtKB-KW"/>
</dbReference>
<keyword evidence="2" id="KW-0238">DNA-binding</keyword>
<dbReference type="Gene3D" id="3.40.1410.10">
    <property type="entry name" value="Chorismate lyase-like"/>
    <property type="match status" value="1"/>
</dbReference>
<dbReference type="InterPro" id="IPR036388">
    <property type="entry name" value="WH-like_DNA-bd_sf"/>
</dbReference>
<dbReference type="Gene3D" id="1.10.10.10">
    <property type="entry name" value="Winged helix-like DNA-binding domain superfamily/Winged helix DNA-binding domain"/>
    <property type="match status" value="1"/>
</dbReference>
<keyword evidence="1" id="KW-0805">Transcription regulation</keyword>
<dbReference type="AlphaFoldDB" id="E0NG88"/>
<dbReference type="InterPro" id="IPR028978">
    <property type="entry name" value="Chorismate_lyase_/UTRA_dom_sf"/>
</dbReference>
<dbReference type="Pfam" id="PF00392">
    <property type="entry name" value="GntR"/>
    <property type="match status" value="1"/>
</dbReference>
<dbReference type="NCBIfam" id="NF041547">
    <property type="entry name" value="GntR_LSA1692"/>
    <property type="match status" value="1"/>
</dbReference>
<dbReference type="HOGENOM" id="CLU_063236_2_3_9"/>
<dbReference type="Pfam" id="PF07702">
    <property type="entry name" value="UTRA"/>
    <property type="match status" value="1"/>
</dbReference>
<dbReference type="SMART" id="SM00866">
    <property type="entry name" value="UTRA"/>
    <property type="match status" value="1"/>
</dbReference>
<evidence type="ECO:0000259" key="4">
    <source>
        <dbReference type="PROSITE" id="PS50949"/>
    </source>
</evidence>
<proteinExistence type="predicted"/>
<dbReference type="PRINTS" id="PR00035">
    <property type="entry name" value="HTHGNTR"/>
</dbReference>
<dbReference type="GO" id="GO:0045892">
    <property type="term" value="P:negative regulation of DNA-templated transcription"/>
    <property type="evidence" value="ECO:0007669"/>
    <property type="project" value="TreeGrafter"/>
</dbReference>
<dbReference type="InterPro" id="IPR011663">
    <property type="entry name" value="UTRA"/>
</dbReference>
<evidence type="ECO:0000256" key="3">
    <source>
        <dbReference type="ARBA" id="ARBA00023163"/>
    </source>
</evidence>
<name>E0NG88_PEDAC</name>
<dbReference type="PROSITE" id="PS50949">
    <property type="entry name" value="HTH_GNTR"/>
    <property type="match status" value="1"/>
</dbReference>
<dbReference type="PANTHER" id="PTHR44846:SF1">
    <property type="entry name" value="MANNOSYL-D-GLYCERATE TRANSPORT_METABOLISM SYSTEM REPRESSOR MNGR-RELATED"/>
    <property type="match status" value="1"/>
</dbReference>
<keyword evidence="6" id="KW-1185">Reference proteome</keyword>
<evidence type="ECO:0000256" key="2">
    <source>
        <dbReference type="ARBA" id="ARBA00023125"/>
    </source>
</evidence>
<organism evidence="5 6">
    <name type="scientific">Pediococcus acidilactici DSM 20284</name>
    <dbReference type="NCBI Taxonomy" id="862514"/>
    <lineage>
        <taxon>Bacteria</taxon>
        <taxon>Bacillati</taxon>
        <taxon>Bacillota</taxon>
        <taxon>Bacilli</taxon>
        <taxon>Lactobacillales</taxon>
        <taxon>Lactobacillaceae</taxon>
        <taxon>Pediococcus</taxon>
        <taxon>Pediococcus acidilactici group</taxon>
    </lineage>
</organism>
<dbReference type="InterPro" id="IPR000524">
    <property type="entry name" value="Tscrpt_reg_HTH_GntR"/>
</dbReference>
<dbReference type="Proteomes" id="UP000004470">
    <property type="component" value="Unassembled WGS sequence"/>
</dbReference>
<keyword evidence="3" id="KW-0804">Transcription</keyword>
<feature type="domain" description="HTH gntR-type" evidence="4">
    <location>
        <begin position="8"/>
        <end position="76"/>
    </location>
</feature>
<gene>
    <name evidence="5" type="ORF">HMPREF0623_1311</name>
</gene>
<dbReference type="CDD" id="cd07377">
    <property type="entry name" value="WHTH_GntR"/>
    <property type="match status" value="1"/>
</dbReference>
<dbReference type="SUPFAM" id="SSF64288">
    <property type="entry name" value="Chorismate lyase-like"/>
    <property type="match status" value="1"/>
</dbReference>
<dbReference type="PANTHER" id="PTHR44846">
    <property type="entry name" value="MANNOSYL-D-GLYCERATE TRANSPORT/METABOLISM SYSTEM REPRESSOR MNGR-RELATED"/>
    <property type="match status" value="1"/>
</dbReference>
<dbReference type="EMBL" id="AEEG01000004">
    <property type="protein sequence ID" value="EFL95574.1"/>
    <property type="molecule type" value="Genomic_DNA"/>
</dbReference>
<dbReference type="GO" id="GO:0003700">
    <property type="term" value="F:DNA-binding transcription factor activity"/>
    <property type="evidence" value="ECO:0007669"/>
    <property type="project" value="InterPro"/>
</dbReference>
<reference evidence="5" key="1">
    <citation type="submission" date="2010-07" db="EMBL/GenBank/DDBJ databases">
        <authorList>
            <person name="Muzny D."/>
            <person name="Qin X."/>
            <person name="Deng J."/>
            <person name="Jiang H."/>
            <person name="Liu Y."/>
            <person name="Qu J."/>
            <person name="Song X.-Z."/>
            <person name="Zhang L."/>
            <person name="Thornton R."/>
            <person name="Coyle M."/>
            <person name="Francisco L."/>
            <person name="Jackson L."/>
            <person name="Javaid M."/>
            <person name="Korchina V."/>
            <person name="Kovar C."/>
            <person name="Mata R."/>
            <person name="Mathew T."/>
            <person name="Ngo R."/>
            <person name="Nguyen L."/>
            <person name="Nguyen N."/>
            <person name="Okwuonu G."/>
            <person name="Ongeri F."/>
            <person name="Pham C."/>
            <person name="Simmons D."/>
            <person name="Wilczek-Boney K."/>
            <person name="Hale W."/>
            <person name="Jakkamsetti A."/>
            <person name="Pham P."/>
            <person name="Ruth R."/>
            <person name="San Lucas F."/>
            <person name="Warren J."/>
            <person name="Zhang J."/>
            <person name="Zhao Z."/>
            <person name="Zhou C."/>
            <person name="Zhu D."/>
            <person name="Lee S."/>
            <person name="Bess C."/>
            <person name="Blankenburg K."/>
            <person name="Forbes L."/>
            <person name="Fu Q."/>
            <person name="Gubbala S."/>
            <person name="Hirani K."/>
            <person name="Jayaseelan J.C."/>
            <person name="Lara F."/>
            <person name="Munidasa M."/>
            <person name="Palculict T."/>
            <person name="Patil S."/>
            <person name="Pu L.-L."/>
            <person name="Saada N."/>
            <person name="Tang L."/>
            <person name="Weissenberger G."/>
            <person name="Zhu Y."/>
            <person name="Hemphill L."/>
            <person name="Shang Y."/>
            <person name="Youmans B."/>
            <person name="Ayvaz T."/>
            <person name="Ross M."/>
            <person name="Santibanez J."/>
            <person name="Aqrawi P."/>
            <person name="Gross S."/>
            <person name="Joshi V."/>
            <person name="Fowler G."/>
            <person name="Nazareth L."/>
            <person name="Reid J."/>
            <person name="Worley K."/>
            <person name="Petrosino J."/>
            <person name="Highlander S."/>
            <person name="Gibbs R."/>
        </authorList>
    </citation>
    <scope>NUCLEOTIDE SEQUENCE [LARGE SCALE GENOMIC DNA]</scope>
    <source>
        <strain evidence="5">DSM 20284</strain>
    </source>
</reference>